<feature type="coiled-coil region" evidence="1">
    <location>
        <begin position="184"/>
        <end position="316"/>
    </location>
</feature>
<dbReference type="Proteomes" id="UP001175211">
    <property type="component" value="Unassembled WGS sequence"/>
</dbReference>
<feature type="compositionally biased region" description="Basic and acidic residues" evidence="2">
    <location>
        <begin position="27"/>
        <end position="49"/>
    </location>
</feature>
<feature type="compositionally biased region" description="Pro residues" evidence="2">
    <location>
        <begin position="470"/>
        <end position="493"/>
    </location>
</feature>
<evidence type="ECO:0000256" key="2">
    <source>
        <dbReference type="SAM" id="MobiDB-lite"/>
    </source>
</evidence>
<feature type="region of interest" description="Disordered" evidence="2">
    <location>
        <begin position="452"/>
        <end position="574"/>
    </location>
</feature>
<sequence length="574" mass="64328">MSPREGDIGSREGYPESAGDIPGSRGEASESRGRDQEARAEDPGTRRGDQTQGQATPVIDQGIAERFANLDELESRLQDVARHADEAETDRDNRFMQSEGERDRIFGDAERRRDAEAQEAREALLSAIESRLGAPPQPPAVEPVPEAPPPPPPPESVREDDGLSLHSIQAATQEAMSRHSEDLRDIVKMERDEMRAELEREREQHEQERAQAREDLERARADLDAERAKLVEEKDARIRELENEMARMREEIEAEKAQRSAELLQQREDASKELTDGFTGLNAGLEALQNMMNEQKQCCEEKKAKAEERWAEKEARREEKKGDTAEMLVLLKRIDEMVNECREEQKADKEAAAGKPGPEQIIEQLKEQNREQQDLLRSLSETWMAECARHHQETVDAVRQTANEQVPFNVQGYLDEFSKALASEVRILLGEVGKLREERRGLQHEIGFLLTTKSKYGPGGEFDADWAPPSAAPPPPPPPPPEPMPPPEVPPARPGWRTVNVRPSKKKKRDSGPPPPAAPPPGPDPRAQVRSWAQWQPEPGFVPTPPTIEPQLLVPDQGSPGLFGPRSPRGSIRQ</sequence>
<feature type="compositionally biased region" description="Basic and acidic residues" evidence="2">
    <location>
        <begin position="1"/>
        <end position="14"/>
    </location>
</feature>
<evidence type="ECO:0000256" key="1">
    <source>
        <dbReference type="SAM" id="Coils"/>
    </source>
</evidence>
<feature type="compositionally biased region" description="Polar residues" evidence="2">
    <location>
        <begin position="166"/>
        <end position="175"/>
    </location>
</feature>
<organism evidence="3 4">
    <name type="scientific">Armillaria tabescens</name>
    <name type="common">Ringless honey mushroom</name>
    <name type="synonym">Agaricus tabescens</name>
    <dbReference type="NCBI Taxonomy" id="1929756"/>
    <lineage>
        <taxon>Eukaryota</taxon>
        <taxon>Fungi</taxon>
        <taxon>Dikarya</taxon>
        <taxon>Basidiomycota</taxon>
        <taxon>Agaricomycotina</taxon>
        <taxon>Agaricomycetes</taxon>
        <taxon>Agaricomycetidae</taxon>
        <taxon>Agaricales</taxon>
        <taxon>Marasmiineae</taxon>
        <taxon>Physalacriaceae</taxon>
        <taxon>Desarmillaria</taxon>
    </lineage>
</organism>
<feature type="compositionally biased region" description="Pro residues" evidence="2">
    <location>
        <begin position="135"/>
        <end position="155"/>
    </location>
</feature>
<keyword evidence="4" id="KW-1185">Reference proteome</keyword>
<name>A0AA39TXC2_ARMTA</name>
<dbReference type="RefSeq" id="XP_060338946.1">
    <property type="nucleotide sequence ID" value="XM_060465411.1"/>
</dbReference>
<dbReference type="GeneID" id="85348959"/>
<dbReference type="EMBL" id="JAUEPS010000001">
    <property type="protein sequence ID" value="KAK0469153.1"/>
    <property type="molecule type" value="Genomic_DNA"/>
</dbReference>
<evidence type="ECO:0000313" key="4">
    <source>
        <dbReference type="Proteomes" id="UP001175211"/>
    </source>
</evidence>
<reference evidence="3" key="1">
    <citation type="submission" date="2023-06" db="EMBL/GenBank/DDBJ databases">
        <authorList>
            <consortium name="Lawrence Berkeley National Laboratory"/>
            <person name="Ahrendt S."/>
            <person name="Sahu N."/>
            <person name="Indic B."/>
            <person name="Wong-Bajracharya J."/>
            <person name="Merenyi Z."/>
            <person name="Ke H.-M."/>
            <person name="Monk M."/>
            <person name="Kocsube S."/>
            <person name="Drula E."/>
            <person name="Lipzen A."/>
            <person name="Balint B."/>
            <person name="Henrissat B."/>
            <person name="Andreopoulos B."/>
            <person name="Martin F.M."/>
            <person name="Harder C.B."/>
            <person name="Rigling D."/>
            <person name="Ford K.L."/>
            <person name="Foster G.D."/>
            <person name="Pangilinan J."/>
            <person name="Papanicolaou A."/>
            <person name="Barry K."/>
            <person name="LaButti K."/>
            <person name="Viragh M."/>
            <person name="Koriabine M."/>
            <person name="Yan M."/>
            <person name="Riley R."/>
            <person name="Champramary S."/>
            <person name="Plett K.L."/>
            <person name="Tsai I.J."/>
            <person name="Slot J."/>
            <person name="Sipos G."/>
            <person name="Plett J."/>
            <person name="Nagy L.G."/>
            <person name="Grigoriev I.V."/>
        </authorList>
    </citation>
    <scope>NUCLEOTIDE SEQUENCE</scope>
    <source>
        <strain evidence="3">CCBAS 213</strain>
    </source>
</reference>
<protein>
    <submittedName>
        <fullName evidence="3">Uncharacterized protein</fullName>
    </submittedName>
</protein>
<feature type="compositionally biased region" description="Basic and acidic residues" evidence="2">
    <location>
        <begin position="79"/>
        <end position="122"/>
    </location>
</feature>
<keyword evidence="1" id="KW-0175">Coiled coil</keyword>
<comment type="caution">
    <text evidence="3">The sequence shown here is derived from an EMBL/GenBank/DDBJ whole genome shotgun (WGS) entry which is preliminary data.</text>
</comment>
<proteinExistence type="predicted"/>
<accession>A0AA39TXC2</accession>
<feature type="compositionally biased region" description="Pro residues" evidence="2">
    <location>
        <begin position="512"/>
        <end position="524"/>
    </location>
</feature>
<feature type="region of interest" description="Disordered" evidence="2">
    <location>
        <begin position="79"/>
        <end position="184"/>
    </location>
</feature>
<feature type="region of interest" description="Disordered" evidence="2">
    <location>
        <begin position="1"/>
        <end position="67"/>
    </location>
</feature>
<evidence type="ECO:0000313" key="3">
    <source>
        <dbReference type="EMBL" id="KAK0469153.1"/>
    </source>
</evidence>
<gene>
    <name evidence="3" type="ORF">EV420DRAFT_10322</name>
</gene>
<dbReference type="AlphaFoldDB" id="A0AA39TXC2"/>